<dbReference type="InterPro" id="IPR016161">
    <property type="entry name" value="Ald_DH/histidinol_DH"/>
</dbReference>
<keyword evidence="2 3" id="KW-0560">Oxidoreductase</keyword>
<dbReference type="AlphaFoldDB" id="A0A3M2L9Y8"/>
<proteinExistence type="inferred from homology"/>
<dbReference type="PROSITE" id="PS00070">
    <property type="entry name" value="ALDEHYDE_DEHYDR_CYS"/>
    <property type="match status" value="1"/>
</dbReference>
<dbReference type="Gene3D" id="3.40.605.10">
    <property type="entry name" value="Aldehyde Dehydrogenase, Chain A, domain 1"/>
    <property type="match status" value="1"/>
</dbReference>
<dbReference type="InterPro" id="IPR012394">
    <property type="entry name" value="Aldehyde_DH_NAD(P)"/>
</dbReference>
<dbReference type="PIRSF" id="PIRSF036492">
    <property type="entry name" value="ALDH"/>
    <property type="match status" value="1"/>
</dbReference>
<dbReference type="InterPro" id="IPR016163">
    <property type="entry name" value="Ald_DH_C"/>
</dbReference>
<dbReference type="Pfam" id="PF00171">
    <property type="entry name" value="Aldedh"/>
    <property type="match status" value="1"/>
</dbReference>
<feature type="region of interest" description="Disordered" evidence="7">
    <location>
        <begin position="1"/>
        <end position="25"/>
    </location>
</feature>
<name>A0A3M2L9Y8_9NOCA</name>
<evidence type="ECO:0000256" key="5">
    <source>
        <dbReference type="PROSITE-ProRule" id="PRU10007"/>
    </source>
</evidence>
<gene>
    <name evidence="9" type="ORF">EBN03_18715</name>
</gene>
<keyword evidence="10" id="KW-1185">Reference proteome</keyword>
<dbReference type="SUPFAM" id="SSF53720">
    <property type="entry name" value="ALDH-like"/>
    <property type="match status" value="1"/>
</dbReference>
<evidence type="ECO:0000256" key="7">
    <source>
        <dbReference type="SAM" id="MobiDB-lite"/>
    </source>
</evidence>
<protein>
    <recommendedName>
        <fullName evidence="3">Aldehyde dehydrogenase</fullName>
    </recommendedName>
</protein>
<sequence>MAEALPTTVAAPEERPAAAGPRTFDVRDPATGALVGTYPNHTAAEVDAAVARARAASDWWQQLGFAERARRLDRWRGEIARGASELAALVRAEMGKPRADAQLEIAMAAEHLRWAARNAERVLGPRSVPAGLLTINHAATVEYLPYGVVGVIGPWNYPIFTPLGSLSFALAAGNTVVFKPSEFTPGVGLWLKQAFDRVVPERPVLQTITGLGATGAALCRAGVGKIGFTGSTATGRKVMAACAETLTPVLMECGGKDALVVAPDADVAAAADAAVWGGLSNAGQTCLGVERVYVHRDVYDEFVSRAVTLARSVQAGPGGAIGPITMPRQVEIIRAHIADALARGGRALLGGSDAIDGRYVQPTILIDVPEDSTAVTEETFGPTLTVTRVDSMDEAIDLVNASAYGLGASVFSRRHGPDIARRIRTGNVAINAFVAFATIPSLPLGGIRESGFGRVHGADGLREFTYPHAVTRQRFRSPLPLTTFTRGPRTDALVGRLIGLLHGRA</sequence>
<dbReference type="Gene3D" id="3.40.309.10">
    <property type="entry name" value="Aldehyde Dehydrogenase, Chain A, domain 2"/>
    <property type="match status" value="1"/>
</dbReference>
<dbReference type="GO" id="GO:0006081">
    <property type="term" value="P:aldehyde metabolic process"/>
    <property type="evidence" value="ECO:0007669"/>
    <property type="project" value="InterPro"/>
</dbReference>
<evidence type="ECO:0000259" key="8">
    <source>
        <dbReference type="Pfam" id="PF00171"/>
    </source>
</evidence>
<evidence type="ECO:0000256" key="1">
    <source>
        <dbReference type="ARBA" id="ARBA00009986"/>
    </source>
</evidence>
<evidence type="ECO:0000313" key="10">
    <source>
        <dbReference type="Proteomes" id="UP000279275"/>
    </source>
</evidence>
<evidence type="ECO:0000256" key="6">
    <source>
        <dbReference type="RuleBase" id="RU003345"/>
    </source>
</evidence>
<feature type="domain" description="Aldehyde dehydrogenase" evidence="8">
    <location>
        <begin position="22"/>
        <end position="468"/>
    </location>
</feature>
<dbReference type="Proteomes" id="UP000279275">
    <property type="component" value="Unassembled WGS sequence"/>
</dbReference>
<accession>A0A3M2L9Y8</accession>
<evidence type="ECO:0000256" key="4">
    <source>
        <dbReference type="PIRSR" id="PIRSR036492-1"/>
    </source>
</evidence>
<dbReference type="RefSeq" id="WP_122189339.1">
    <property type="nucleotide sequence ID" value="NZ_RFFH01000007.1"/>
</dbReference>
<evidence type="ECO:0000256" key="3">
    <source>
        <dbReference type="PIRNR" id="PIRNR036492"/>
    </source>
</evidence>
<evidence type="ECO:0000256" key="2">
    <source>
        <dbReference type="ARBA" id="ARBA00023002"/>
    </source>
</evidence>
<reference evidence="9 10" key="1">
    <citation type="submission" date="2018-10" db="EMBL/GenBank/DDBJ databases">
        <title>Isolation from cow dung.</title>
        <authorList>
            <person name="Ling L."/>
        </authorList>
    </citation>
    <scope>NUCLEOTIDE SEQUENCE [LARGE SCALE GENOMIC DNA]</scope>
    <source>
        <strain evidence="9 10">NEAU-LL90</strain>
    </source>
</reference>
<feature type="active site" evidence="4 5">
    <location>
        <position position="252"/>
    </location>
</feature>
<dbReference type="InterPro" id="IPR029510">
    <property type="entry name" value="Ald_DH_CS_GLU"/>
</dbReference>
<feature type="active site" evidence="4">
    <location>
        <position position="286"/>
    </location>
</feature>
<comment type="similarity">
    <text evidence="1 3 6">Belongs to the aldehyde dehydrogenase family.</text>
</comment>
<dbReference type="InterPro" id="IPR015590">
    <property type="entry name" value="Aldehyde_DH_dom"/>
</dbReference>
<dbReference type="PROSITE" id="PS00687">
    <property type="entry name" value="ALDEHYDE_DEHYDR_GLU"/>
    <property type="match status" value="1"/>
</dbReference>
<dbReference type="CDD" id="cd07099">
    <property type="entry name" value="ALDH_DDALDH"/>
    <property type="match status" value="1"/>
</dbReference>
<dbReference type="EMBL" id="RFFH01000007">
    <property type="protein sequence ID" value="RMI31388.1"/>
    <property type="molecule type" value="Genomic_DNA"/>
</dbReference>
<organism evidence="9 10">
    <name type="scientific">Nocardia stercoris</name>
    <dbReference type="NCBI Taxonomy" id="2483361"/>
    <lineage>
        <taxon>Bacteria</taxon>
        <taxon>Bacillati</taxon>
        <taxon>Actinomycetota</taxon>
        <taxon>Actinomycetes</taxon>
        <taxon>Mycobacteriales</taxon>
        <taxon>Nocardiaceae</taxon>
        <taxon>Nocardia</taxon>
    </lineage>
</organism>
<dbReference type="GO" id="GO:0016620">
    <property type="term" value="F:oxidoreductase activity, acting on the aldehyde or oxo group of donors, NAD or NADP as acceptor"/>
    <property type="evidence" value="ECO:0007669"/>
    <property type="project" value="InterPro"/>
</dbReference>
<evidence type="ECO:0000313" key="9">
    <source>
        <dbReference type="EMBL" id="RMI31388.1"/>
    </source>
</evidence>
<dbReference type="InterPro" id="IPR016160">
    <property type="entry name" value="Ald_DH_CS_CYS"/>
</dbReference>
<dbReference type="PANTHER" id="PTHR11699">
    <property type="entry name" value="ALDEHYDE DEHYDROGENASE-RELATED"/>
    <property type="match status" value="1"/>
</dbReference>
<dbReference type="InterPro" id="IPR016162">
    <property type="entry name" value="Ald_DH_N"/>
</dbReference>
<dbReference type="OrthoDB" id="6882680at2"/>
<comment type="caution">
    <text evidence="9">The sequence shown here is derived from an EMBL/GenBank/DDBJ whole genome shotgun (WGS) entry which is preliminary data.</text>
</comment>